<gene>
    <name evidence="1" type="ORF">MiSe_49590</name>
</gene>
<organism evidence="1 2">
    <name type="scientific">Microseira wollei NIES-4236</name>
    <dbReference type="NCBI Taxonomy" id="2530354"/>
    <lineage>
        <taxon>Bacteria</taxon>
        <taxon>Bacillati</taxon>
        <taxon>Cyanobacteriota</taxon>
        <taxon>Cyanophyceae</taxon>
        <taxon>Oscillatoriophycideae</taxon>
        <taxon>Aerosakkonematales</taxon>
        <taxon>Aerosakkonemataceae</taxon>
        <taxon>Microseira</taxon>
    </lineage>
</organism>
<name>A0AAV3XHD5_9CYAN</name>
<dbReference type="EMBL" id="BLAY01000083">
    <property type="protein sequence ID" value="GET40151.1"/>
    <property type="molecule type" value="Genomic_DNA"/>
</dbReference>
<comment type="caution">
    <text evidence="1">The sequence shown here is derived from an EMBL/GenBank/DDBJ whole genome shotgun (WGS) entry which is preliminary data.</text>
</comment>
<reference evidence="1" key="1">
    <citation type="submission" date="2019-10" db="EMBL/GenBank/DDBJ databases">
        <title>Draft genome sequece of Microseira wollei NIES-4236.</title>
        <authorList>
            <person name="Yamaguchi H."/>
            <person name="Suzuki S."/>
            <person name="Kawachi M."/>
        </authorList>
    </citation>
    <scope>NUCLEOTIDE SEQUENCE</scope>
    <source>
        <strain evidence="1">NIES-4236</strain>
    </source>
</reference>
<dbReference type="Proteomes" id="UP001050975">
    <property type="component" value="Unassembled WGS sequence"/>
</dbReference>
<keyword evidence="2" id="KW-1185">Reference proteome</keyword>
<evidence type="ECO:0000313" key="1">
    <source>
        <dbReference type="EMBL" id="GET40151.1"/>
    </source>
</evidence>
<evidence type="ECO:0000313" key="2">
    <source>
        <dbReference type="Proteomes" id="UP001050975"/>
    </source>
</evidence>
<proteinExistence type="predicted"/>
<protein>
    <recommendedName>
        <fullName evidence="3">Transposase</fullName>
    </recommendedName>
</protein>
<sequence length="53" mass="6172">MRYLLPSIALWWKGNRDDAATRRRGEIISSPVVETLHVMSLLVYLGLTQHLYM</sequence>
<accession>A0AAV3XHD5</accession>
<evidence type="ECO:0008006" key="3">
    <source>
        <dbReference type="Google" id="ProtNLM"/>
    </source>
</evidence>
<dbReference type="AlphaFoldDB" id="A0AAV3XHD5"/>